<feature type="domain" description="RIMS-binding protein 1/2/3 Fn3" evidence="1">
    <location>
        <begin position="3"/>
        <end position="46"/>
    </location>
</feature>
<protein>
    <recommendedName>
        <fullName evidence="1">RIMS-binding protein 1/2/3 Fn3 domain-containing protein</fullName>
    </recommendedName>
</protein>
<reference evidence="4" key="1">
    <citation type="submission" date="2016-06" db="UniProtKB">
        <authorList>
            <consortium name="WormBaseParasite"/>
        </authorList>
    </citation>
    <scope>IDENTIFICATION</scope>
</reference>
<accession>A0A183HRX6</accession>
<gene>
    <name evidence="2" type="ORF">OFLC_LOCUS10235</name>
</gene>
<proteinExistence type="predicted"/>
<evidence type="ECO:0000259" key="1">
    <source>
        <dbReference type="Pfam" id="PF25523"/>
    </source>
</evidence>
<reference evidence="2 3" key="2">
    <citation type="submission" date="2018-11" db="EMBL/GenBank/DDBJ databases">
        <authorList>
            <consortium name="Pathogen Informatics"/>
        </authorList>
    </citation>
    <scope>NUCLEOTIDE SEQUENCE [LARGE SCALE GENOMIC DNA]</scope>
</reference>
<organism evidence="4">
    <name type="scientific">Onchocerca flexuosa</name>
    <dbReference type="NCBI Taxonomy" id="387005"/>
    <lineage>
        <taxon>Eukaryota</taxon>
        <taxon>Metazoa</taxon>
        <taxon>Ecdysozoa</taxon>
        <taxon>Nematoda</taxon>
        <taxon>Chromadorea</taxon>
        <taxon>Rhabditida</taxon>
        <taxon>Spirurina</taxon>
        <taxon>Spiruromorpha</taxon>
        <taxon>Filarioidea</taxon>
        <taxon>Onchocercidae</taxon>
        <taxon>Onchocerca</taxon>
    </lineage>
</organism>
<evidence type="ECO:0000313" key="2">
    <source>
        <dbReference type="EMBL" id="VDO66904.1"/>
    </source>
</evidence>
<dbReference type="EMBL" id="UZAJ01013419">
    <property type="protein sequence ID" value="VDO66904.1"/>
    <property type="molecule type" value="Genomic_DNA"/>
</dbReference>
<dbReference type="AlphaFoldDB" id="A0A183HRX6"/>
<name>A0A183HRX6_9BILA</name>
<dbReference type="Proteomes" id="UP000267606">
    <property type="component" value="Unassembled WGS sequence"/>
</dbReference>
<dbReference type="STRING" id="387005.A0A183HRX6"/>
<dbReference type="Pfam" id="PF25523">
    <property type="entry name" value="Ig_RIMBP2"/>
    <property type="match status" value="1"/>
</dbReference>
<dbReference type="WBParaSite" id="OFLC_0001023701-mRNA-1">
    <property type="protein sequence ID" value="OFLC_0001023701-mRNA-1"/>
    <property type="gene ID" value="OFLC_0001023701"/>
</dbReference>
<sequence length="92" mass="10002">MNADHVLLRLSDFADDPPIFITVRTRTKEGSVSSDSNVCRVPRGLISTTELTNRTATLGIQSPNSANLVQTLSATGGTRSSLVQFDFILFNF</sequence>
<dbReference type="InterPro" id="IPR057884">
    <property type="entry name" value="FN3_RIM-BP1/2/3"/>
</dbReference>
<evidence type="ECO:0000313" key="3">
    <source>
        <dbReference type="Proteomes" id="UP000267606"/>
    </source>
</evidence>
<evidence type="ECO:0000313" key="4">
    <source>
        <dbReference type="WBParaSite" id="OFLC_0001023701-mRNA-1"/>
    </source>
</evidence>
<keyword evidence="3" id="KW-1185">Reference proteome</keyword>